<feature type="chain" id="PRO_5012358664" evidence="2">
    <location>
        <begin position="30"/>
        <end position="179"/>
    </location>
</feature>
<evidence type="ECO:0000256" key="2">
    <source>
        <dbReference type="SAM" id="SignalP"/>
    </source>
</evidence>
<keyword evidence="1" id="KW-0378">Hydrolase</keyword>
<evidence type="ECO:0000313" key="4">
    <source>
        <dbReference type="EMBL" id="PAX53019.1"/>
    </source>
</evidence>
<dbReference type="GO" id="GO:0004190">
    <property type="term" value="F:aspartic-type endopeptidase activity"/>
    <property type="evidence" value="ECO:0007669"/>
    <property type="project" value="InterPro"/>
</dbReference>
<dbReference type="Gene3D" id="2.40.70.10">
    <property type="entry name" value="Acid Proteases"/>
    <property type="match status" value="1"/>
</dbReference>
<dbReference type="InterPro" id="IPR001995">
    <property type="entry name" value="Peptidase_A2_cat"/>
</dbReference>
<dbReference type="SUPFAM" id="SSF50630">
    <property type="entry name" value="Acid proteases"/>
    <property type="match status" value="1"/>
</dbReference>
<comment type="caution">
    <text evidence="4">The sequence shown here is derived from an EMBL/GenBank/DDBJ whole genome shotgun (WGS) entry which is preliminary data.</text>
</comment>
<dbReference type="OrthoDB" id="513120at2"/>
<gene>
    <name evidence="4" type="ORF">CK510_16185</name>
</gene>
<dbReference type="CDD" id="cd05483">
    <property type="entry name" value="retropepsin_like_bacteria"/>
    <property type="match status" value="1"/>
</dbReference>
<keyword evidence="2" id="KW-0732">Signal</keyword>
<evidence type="ECO:0000259" key="3">
    <source>
        <dbReference type="PROSITE" id="PS50175"/>
    </source>
</evidence>
<dbReference type="PROSITE" id="PS50175">
    <property type="entry name" value="ASP_PROT_RETROV"/>
    <property type="match status" value="1"/>
</dbReference>
<dbReference type="Proteomes" id="UP000218238">
    <property type="component" value="Unassembled WGS sequence"/>
</dbReference>
<evidence type="ECO:0000313" key="5">
    <source>
        <dbReference type="Proteomes" id="UP000218238"/>
    </source>
</evidence>
<keyword evidence="4" id="KW-0645">Protease</keyword>
<dbReference type="Pfam" id="PF13975">
    <property type="entry name" value="gag-asp_proteas"/>
    <property type="match status" value="1"/>
</dbReference>
<evidence type="ECO:0000256" key="1">
    <source>
        <dbReference type="ARBA" id="ARBA00022801"/>
    </source>
</evidence>
<feature type="signal peptide" evidence="2">
    <location>
        <begin position="1"/>
        <end position="29"/>
    </location>
</feature>
<feature type="domain" description="Peptidase A2" evidence="3">
    <location>
        <begin position="85"/>
        <end position="161"/>
    </location>
</feature>
<dbReference type="GO" id="GO:0006508">
    <property type="term" value="P:proteolysis"/>
    <property type="evidence" value="ECO:0007669"/>
    <property type="project" value="UniProtKB-KW"/>
</dbReference>
<organism evidence="4 5">
    <name type="scientific">Brunnivagina elsteri CCALA 953</name>
    <dbReference type="NCBI Taxonomy" id="987040"/>
    <lineage>
        <taxon>Bacteria</taxon>
        <taxon>Bacillati</taxon>
        <taxon>Cyanobacteriota</taxon>
        <taxon>Cyanophyceae</taxon>
        <taxon>Nostocales</taxon>
        <taxon>Calotrichaceae</taxon>
        <taxon>Brunnivagina</taxon>
    </lineage>
</organism>
<proteinExistence type="predicted"/>
<dbReference type="InterPro" id="IPR034122">
    <property type="entry name" value="Retropepsin-like_bacterial"/>
</dbReference>
<accession>A0A2A2THY9</accession>
<sequence length="179" mass="19035">MKAIWKPKIAIPTILPAIIALTLPSIAIADDPGTCFMVTSSGRTINLGKLCGVTAPNSGFFRVPIKRRSGKTPVIDVTFNGSQVFEMILDTGASGSLITQEMSRSLNIKPSGTINASIADGSEVKFKTGVVSSIAVSGAVVNNVEVAIAPKADIGLLGHDFFENYDVKILEKQIEFNRR</sequence>
<dbReference type="AlphaFoldDB" id="A0A2A2THY9"/>
<dbReference type="RefSeq" id="WP_095722682.1">
    <property type="nucleotide sequence ID" value="NZ_NTFS01000179.1"/>
</dbReference>
<name>A0A2A2THY9_9CYAN</name>
<protein>
    <submittedName>
        <fullName evidence="4">Aspartyl protease</fullName>
    </submittedName>
</protein>
<reference evidence="4 5" key="1">
    <citation type="submission" date="2017-08" db="EMBL/GenBank/DDBJ databases">
        <title>Draft genome sequence of filamentous cyanobacterium Calothrix elsteri CCALA 953.</title>
        <authorList>
            <person name="Gagunashvili A.N."/>
            <person name="Elster J."/>
            <person name="Andresson O.S."/>
        </authorList>
    </citation>
    <scope>NUCLEOTIDE SEQUENCE [LARGE SCALE GENOMIC DNA]</scope>
    <source>
        <strain evidence="4 5">CCALA 953</strain>
    </source>
</reference>
<dbReference type="InterPro" id="IPR021109">
    <property type="entry name" value="Peptidase_aspartic_dom_sf"/>
</dbReference>
<dbReference type="EMBL" id="NTFS01000179">
    <property type="protein sequence ID" value="PAX53019.1"/>
    <property type="molecule type" value="Genomic_DNA"/>
</dbReference>
<keyword evidence="5" id="KW-1185">Reference proteome</keyword>